<name>A0ABN1A9Y4_9SPHN</name>
<dbReference type="NCBIfam" id="TIGR02276">
    <property type="entry name" value="beta_rpt_yvtn"/>
    <property type="match status" value="2"/>
</dbReference>
<dbReference type="PANTHER" id="PTHR47197">
    <property type="entry name" value="PROTEIN NIRF"/>
    <property type="match status" value="1"/>
</dbReference>
<evidence type="ECO:0008006" key="4">
    <source>
        <dbReference type="Google" id="ProtNLM"/>
    </source>
</evidence>
<dbReference type="PANTHER" id="PTHR47197:SF3">
    <property type="entry name" value="DIHYDRO-HEME D1 DEHYDROGENASE"/>
    <property type="match status" value="1"/>
</dbReference>
<evidence type="ECO:0000256" key="1">
    <source>
        <dbReference type="SAM" id="SignalP"/>
    </source>
</evidence>
<dbReference type="Pfam" id="PF10282">
    <property type="entry name" value="Lactonase"/>
    <property type="match status" value="1"/>
</dbReference>
<keyword evidence="1" id="KW-0732">Signal</keyword>
<accession>A0ABN1A9Y4</accession>
<dbReference type="InterPro" id="IPR011048">
    <property type="entry name" value="Haem_d1_sf"/>
</dbReference>
<dbReference type="InterPro" id="IPR019405">
    <property type="entry name" value="Lactonase_7-beta_prop"/>
</dbReference>
<dbReference type="RefSeq" id="WP_229956418.1">
    <property type="nucleotide sequence ID" value="NZ_BAAAEM010000002.1"/>
</dbReference>
<dbReference type="SUPFAM" id="SSF51004">
    <property type="entry name" value="C-terminal (heme d1) domain of cytochrome cd1-nitrite reductase"/>
    <property type="match status" value="1"/>
</dbReference>
<organism evidence="2 3">
    <name type="scientific">Parasphingorhabdus litoris</name>
    <dbReference type="NCBI Taxonomy" id="394733"/>
    <lineage>
        <taxon>Bacteria</taxon>
        <taxon>Pseudomonadati</taxon>
        <taxon>Pseudomonadota</taxon>
        <taxon>Alphaproteobacteria</taxon>
        <taxon>Sphingomonadales</taxon>
        <taxon>Sphingomonadaceae</taxon>
        <taxon>Parasphingorhabdus</taxon>
    </lineage>
</organism>
<dbReference type="InterPro" id="IPR015943">
    <property type="entry name" value="WD40/YVTN_repeat-like_dom_sf"/>
</dbReference>
<dbReference type="InterPro" id="IPR051200">
    <property type="entry name" value="Host-pathogen_enzymatic-act"/>
</dbReference>
<dbReference type="InterPro" id="IPR011964">
    <property type="entry name" value="YVTN_b-propeller_repeat"/>
</dbReference>
<dbReference type="EMBL" id="BAAAEM010000002">
    <property type="protein sequence ID" value="GAA0471266.1"/>
    <property type="molecule type" value="Genomic_DNA"/>
</dbReference>
<protein>
    <recommendedName>
        <fullName evidence="4">YncE family protein</fullName>
    </recommendedName>
</protein>
<feature type="chain" id="PRO_5047396391" description="YncE family protein" evidence="1">
    <location>
        <begin position="22"/>
        <end position="342"/>
    </location>
</feature>
<reference evidence="2 3" key="1">
    <citation type="journal article" date="2019" name="Int. J. Syst. Evol. Microbiol.">
        <title>The Global Catalogue of Microorganisms (GCM) 10K type strain sequencing project: providing services to taxonomists for standard genome sequencing and annotation.</title>
        <authorList>
            <consortium name="The Broad Institute Genomics Platform"/>
            <consortium name="The Broad Institute Genome Sequencing Center for Infectious Disease"/>
            <person name="Wu L."/>
            <person name="Ma J."/>
        </authorList>
    </citation>
    <scope>NUCLEOTIDE SEQUENCE [LARGE SCALE GENOMIC DNA]</scope>
    <source>
        <strain evidence="2 3">JCM 14162</strain>
    </source>
</reference>
<dbReference type="Proteomes" id="UP001500713">
    <property type="component" value="Unassembled WGS sequence"/>
</dbReference>
<dbReference type="PROSITE" id="PS51257">
    <property type="entry name" value="PROKAR_LIPOPROTEIN"/>
    <property type="match status" value="1"/>
</dbReference>
<keyword evidence="3" id="KW-1185">Reference proteome</keyword>
<evidence type="ECO:0000313" key="3">
    <source>
        <dbReference type="Proteomes" id="UP001500713"/>
    </source>
</evidence>
<evidence type="ECO:0000313" key="2">
    <source>
        <dbReference type="EMBL" id="GAA0471266.1"/>
    </source>
</evidence>
<proteinExistence type="predicted"/>
<gene>
    <name evidence="2" type="ORF">GCM10009096_10280</name>
</gene>
<sequence>MKKIAFAFISAALFASCSASAEQAPPYKQHPNEILLVGNKGEDTLSFIDLTTGREIARRDTGKNPHEVAISPDGRLAAIVSYGAQHIDIFDIAAREKIETIDLAPNKRPHGIVWLDDGRIIASTEGSDSIAIVSPPTGEAQTRQVSQISTGQKGSHMVVVTPDKNRAFTSNMQSGTVSVLDLERNRKITDVEAGTEPEGIAVTPDGKTVWVADRRSDSLYVFDAQTLEELTVLKTGKFPIRVAISPDGKTAVTSNYADGALGLFDVASRKPKGQIKVSGTPDSGQVTILFSADGQRLYVAETELNRIAEIDMIEGKLIGRLAGGTNGDGLGIARAVKASHND</sequence>
<comment type="caution">
    <text evidence="2">The sequence shown here is derived from an EMBL/GenBank/DDBJ whole genome shotgun (WGS) entry which is preliminary data.</text>
</comment>
<dbReference type="Gene3D" id="2.130.10.10">
    <property type="entry name" value="YVTN repeat-like/Quinoprotein amine dehydrogenase"/>
    <property type="match status" value="2"/>
</dbReference>
<feature type="signal peptide" evidence="1">
    <location>
        <begin position="1"/>
        <end position="21"/>
    </location>
</feature>